<keyword evidence="2" id="KW-0732">Signal</keyword>
<feature type="chain" id="PRO_5011458864" evidence="2">
    <location>
        <begin position="22"/>
        <end position="240"/>
    </location>
</feature>
<evidence type="ECO:0000256" key="1">
    <source>
        <dbReference type="ARBA" id="ARBA00004442"/>
    </source>
</evidence>
<reference evidence="3 4" key="1">
    <citation type="submission" date="2016-10" db="EMBL/GenBank/DDBJ databases">
        <authorList>
            <person name="de Groot N.N."/>
        </authorList>
    </citation>
    <scope>NUCLEOTIDE SEQUENCE [LARGE SCALE GENOMIC DNA]</scope>
    <source>
        <strain evidence="3 4">LMG 23650</strain>
    </source>
</reference>
<proteinExistence type="predicted"/>
<dbReference type="PANTHER" id="PTHR36920:SF1">
    <property type="entry name" value="OUTER MEMBRANE PROTEIN W"/>
    <property type="match status" value="1"/>
</dbReference>
<dbReference type="EMBL" id="FOQU01000015">
    <property type="protein sequence ID" value="SFK00078.1"/>
    <property type="molecule type" value="Genomic_DNA"/>
</dbReference>
<dbReference type="Pfam" id="PF03922">
    <property type="entry name" value="OmpW"/>
    <property type="match status" value="1"/>
</dbReference>
<dbReference type="InterPro" id="IPR005618">
    <property type="entry name" value="OMPW"/>
</dbReference>
<dbReference type="AlphaFoldDB" id="A0A1I3VXI7"/>
<accession>A0A1I3VXI7</accession>
<dbReference type="SUPFAM" id="SSF56925">
    <property type="entry name" value="OMPA-like"/>
    <property type="match status" value="1"/>
</dbReference>
<sequence length="240" mass="25478">MKIRSFALVPLAFALSTGAFAQSAGSNLIQFGWIHLAPQDSSDPLKIQGNTIPDTGASVDSPDTAGIAITHFFTDHIAVESVAGFPPRFNLSGTGVLATPGINPLASARQWSPALLMKYYFGNAESKLRPSLGAGVSYIWFNHVQVNPAFQRSLSGLITSGATTAAPSSATVDSTWAPVFEAGLTYNFDRHWSVAASVSYLPFSTKAHVTTTLPTGTQVHSESKLSINPIVTFLAVGYRF</sequence>
<dbReference type="STRING" id="420953.SAMN05192543_11539"/>
<evidence type="ECO:0000313" key="3">
    <source>
        <dbReference type="EMBL" id="SFK00078.1"/>
    </source>
</evidence>
<dbReference type="GO" id="GO:0009279">
    <property type="term" value="C:cell outer membrane"/>
    <property type="evidence" value="ECO:0007669"/>
    <property type="project" value="UniProtKB-SubCell"/>
</dbReference>
<dbReference type="InterPro" id="IPR011250">
    <property type="entry name" value="OMP/PagP_B-barrel"/>
</dbReference>
<evidence type="ECO:0000256" key="2">
    <source>
        <dbReference type="SAM" id="SignalP"/>
    </source>
</evidence>
<dbReference type="Proteomes" id="UP000199548">
    <property type="component" value="Unassembled WGS sequence"/>
</dbReference>
<feature type="signal peptide" evidence="2">
    <location>
        <begin position="1"/>
        <end position="21"/>
    </location>
</feature>
<protein>
    <submittedName>
        <fullName evidence="3">Outer membrane protein</fullName>
    </submittedName>
</protein>
<evidence type="ECO:0000313" key="4">
    <source>
        <dbReference type="Proteomes" id="UP000199548"/>
    </source>
</evidence>
<dbReference type="Gene3D" id="2.40.160.20">
    <property type="match status" value="1"/>
</dbReference>
<dbReference type="GO" id="GO:0055085">
    <property type="term" value="P:transmembrane transport"/>
    <property type="evidence" value="ECO:0007669"/>
    <property type="project" value="TreeGrafter"/>
</dbReference>
<dbReference type="PANTHER" id="PTHR36920">
    <property type="match status" value="1"/>
</dbReference>
<keyword evidence="4" id="KW-1185">Reference proteome</keyword>
<organism evidence="3 4">
    <name type="scientific">Paraburkholderia megapolitana</name>
    <dbReference type="NCBI Taxonomy" id="420953"/>
    <lineage>
        <taxon>Bacteria</taxon>
        <taxon>Pseudomonadati</taxon>
        <taxon>Pseudomonadota</taxon>
        <taxon>Betaproteobacteria</taxon>
        <taxon>Burkholderiales</taxon>
        <taxon>Burkholderiaceae</taxon>
        <taxon>Paraburkholderia</taxon>
    </lineage>
</organism>
<gene>
    <name evidence="3" type="ORF">SAMN05192543_11539</name>
</gene>
<name>A0A1I3VXI7_9BURK</name>
<comment type="subcellular location">
    <subcellularLocation>
        <location evidence="1">Cell outer membrane</location>
    </subcellularLocation>
</comment>